<dbReference type="Pfam" id="PF13391">
    <property type="entry name" value="HNH_2"/>
    <property type="match status" value="1"/>
</dbReference>
<dbReference type="STRING" id="1095629.A0A0C9Y802"/>
<accession>A0A0C9Y802</accession>
<name>A0A0C9Y802_9AGAR</name>
<dbReference type="AlphaFoldDB" id="A0A0C9Y802"/>
<reference evidence="3" key="2">
    <citation type="submission" date="2015-01" db="EMBL/GenBank/DDBJ databases">
        <title>Evolutionary Origins and Diversification of the Mycorrhizal Mutualists.</title>
        <authorList>
            <consortium name="DOE Joint Genome Institute"/>
            <consortium name="Mycorrhizal Genomics Consortium"/>
            <person name="Kohler A."/>
            <person name="Kuo A."/>
            <person name="Nagy L.G."/>
            <person name="Floudas D."/>
            <person name="Copeland A."/>
            <person name="Barry K.W."/>
            <person name="Cichocki N."/>
            <person name="Veneault-Fourrey C."/>
            <person name="LaButti K."/>
            <person name="Lindquist E.A."/>
            <person name="Lipzen A."/>
            <person name="Lundell T."/>
            <person name="Morin E."/>
            <person name="Murat C."/>
            <person name="Riley R."/>
            <person name="Ohm R."/>
            <person name="Sun H."/>
            <person name="Tunlid A."/>
            <person name="Henrissat B."/>
            <person name="Grigoriev I.V."/>
            <person name="Hibbett D.S."/>
            <person name="Martin F."/>
        </authorList>
    </citation>
    <scope>NUCLEOTIDE SEQUENCE [LARGE SCALE GENOMIC DNA]</scope>
    <source>
        <strain evidence="3">LaAM-08-1</strain>
    </source>
</reference>
<sequence length="383" mass="42834">MSSLPSLADVKVDHEGRIIWPYILEAERAALKVASTKPGSKYNDPLIGIRVLGFLLQDLWLHDRHSFGLIPYKNLIKHITSGLSISGYAVRGKEESKARSKNLQDMGLYYRNHLIRVFRSNGGPIPTCSDHPSRQSLDVVRDRILSEMKTPTTESSARANALMRDGYRCMLTGHYDFDSVILHPELEDRITANDTSSVTQCAHIFSETAQDGEQKSEYAASAMTILEIFGLNNKAENLVGSNVHKYFNILTMRSDLHVLFDRLQFWLEEVMGEEHTYKIVSVKDKLFMTAIGRRERVTFRVDPDVAAACIARNSDPPSLPSPSLLAIRAACSRVAHMSGAAEHVDQVLRDLEDTPVMAQDGGSAHLLETRLLQLLHPVDDTKP</sequence>
<evidence type="ECO:0000313" key="2">
    <source>
        <dbReference type="EMBL" id="KIK04173.1"/>
    </source>
</evidence>
<evidence type="ECO:0000313" key="3">
    <source>
        <dbReference type="Proteomes" id="UP000054477"/>
    </source>
</evidence>
<dbReference type="HOGENOM" id="CLU_049186_1_0_1"/>
<evidence type="ECO:0000259" key="1">
    <source>
        <dbReference type="Pfam" id="PF13391"/>
    </source>
</evidence>
<organism evidence="2 3">
    <name type="scientific">Laccaria amethystina LaAM-08-1</name>
    <dbReference type="NCBI Taxonomy" id="1095629"/>
    <lineage>
        <taxon>Eukaryota</taxon>
        <taxon>Fungi</taxon>
        <taxon>Dikarya</taxon>
        <taxon>Basidiomycota</taxon>
        <taxon>Agaricomycotina</taxon>
        <taxon>Agaricomycetes</taxon>
        <taxon>Agaricomycetidae</taxon>
        <taxon>Agaricales</taxon>
        <taxon>Agaricineae</taxon>
        <taxon>Hydnangiaceae</taxon>
        <taxon>Laccaria</taxon>
    </lineage>
</organism>
<gene>
    <name evidence="2" type="ORF">K443DRAFT_431844</name>
</gene>
<dbReference type="InterPro" id="IPR003615">
    <property type="entry name" value="HNH_nuc"/>
</dbReference>
<protein>
    <recommendedName>
        <fullName evidence="1">HNH nuclease domain-containing protein</fullName>
    </recommendedName>
</protein>
<proteinExistence type="predicted"/>
<dbReference type="OrthoDB" id="2104739at2759"/>
<reference evidence="2 3" key="1">
    <citation type="submission" date="2014-04" db="EMBL/GenBank/DDBJ databases">
        <authorList>
            <consortium name="DOE Joint Genome Institute"/>
            <person name="Kuo A."/>
            <person name="Kohler A."/>
            <person name="Nagy L.G."/>
            <person name="Floudas D."/>
            <person name="Copeland A."/>
            <person name="Barry K.W."/>
            <person name="Cichocki N."/>
            <person name="Veneault-Fourrey C."/>
            <person name="LaButti K."/>
            <person name="Lindquist E.A."/>
            <person name="Lipzen A."/>
            <person name="Lundell T."/>
            <person name="Morin E."/>
            <person name="Murat C."/>
            <person name="Sun H."/>
            <person name="Tunlid A."/>
            <person name="Henrissat B."/>
            <person name="Grigoriev I.V."/>
            <person name="Hibbett D.S."/>
            <person name="Martin F."/>
            <person name="Nordberg H.P."/>
            <person name="Cantor M.N."/>
            <person name="Hua S.X."/>
        </authorList>
    </citation>
    <scope>NUCLEOTIDE SEQUENCE [LARGE SCALE GENOMIC DNA]</scope>
    <source>
        <strain evidence="2 3">LaAM-08-1</strain>
    </source>
</reference>
<keyword evidence="3" id="KW-1185">Reference proteome</keyword>
<feature type="domain" description="HNH nuclease" evidence="1">
    <location>
        <begin position="169"/>
        <end position="266"/>
    </location>
</feature>
<dbReference type="Proteomes" id="UP000054477">
    <property type="component" value="Unassembled WGS sequence"/>
</dbReference>
<dbReference type="EMBL" id="KN838572">
    <property type="protein sequence ID" value="KIK04173.1"/>
    <property type="molecule type" value="Genomic_DNA"/>
</dbReference>